<organism evidence="2">
    <name type="scientific">Spironucleus salmonicida</name>
    <dbReference type="NCBI Taxonomy" id="348837"/>
    <lineage>
        <taxon>Eukaryota</taxon>
        <taxon>Metamonada</taxon>
        <taxon>Diplomonadida</taxon>
        <taxon>Hexamitidae</taxon>
        <taxon>Hexamitinae</taxon>
        <taxon>Spironucleus</taxon>
    </lineage>
</organism>
<evidence type="ECO:0000256" key="1">
    <source>
        <dbReference type="SAM" id="Phobius"/>
    </source>
</evidence>
<evidence type="ECO:0000313" key="2">
    <source>
        <dbReference type="EMBL" id="EST46754.1"/>
    </source>
</evidence>
<gene>
    <name evidence="2" type="ORF">SS50377_13212</name>
</gene>
<feature type="transmembrane region" description="Helical" evidence="1">
    <location>
        <begin position="265"/>
        <end position="292"/>
    </location>
</feature>
<keyword evidence="1" id="KW-1133">Transmembrane helix</keyword>
<name>V6M0U1_9EUKA</name>
<dbReference type="VEuPathDB" id="GiardiaDB:SS50377_25913"/>
<sequence length="307" mass="34049">MKDTFCMPIIIPSQVSGTCSIIEWGCNVGFYCPSADINLMQCLPCGEDMKIGDSCYCVDNIPTQNCIKCVDGQCTKLLYEHNDHTKPYSKCLHGCYECDDDQKCIQCAQTFVLDYATHTCDNKCDKIHDCDTSLGSFCNFETHKYTACAAGCLICRSMTLCDLCEQSNYVTTITGECTPKCEDLKHNQYCRDGKAEACRAGITSECMCGEAHECSECVENQNQCLTCLEYASKDEDGICLRKQIVELEPQQHSVEQYTEKSGARLIFSTSIGIIVSIAVLTICIGVVAYNFAKKDRKAPRVPGMTIN</sequence>
<protein>
    <submittedName>
        <fullName evidence="2">Cysteine-rich membrane protein 1</fullName>
    </submittedName>
</protein>
<accession>V6M0U1</accession>
<keyword evidence="1" id="KW-0472">Membrane</keyword>
<proteinExistence type="predicted"/>
<keyword evidence="1" id="KW-0812">Transmembrane</keyword>
<dbReference type="AlphaFoldDB" id="V6M0U1"/>
<dbReference type="EMBL" id="KI546065">
    <property type="protein sequence ID" value="EST46754.1"/>
    <property type="molecule type" value="Genomic_DNA"/>
</dbReference>
<reference evidence="2" key="1">
    <citation type="journal article" date="2014" name="PLoS Genet.">
        <title>The Genome of Spironucleus salmonicida Highlights a Fish Pathogen Adapted to Fluctuating Environments.</title>
        <authorList>
            <person name="Xu F."/>
            <person name="Jerlstrom-Hultqvist J."/>
            <person name="Einarsson E."/>
            <person name="Astvaldsson A."/>
            <person name="Svard S.G."/>
            <person name="Andersson J.O."/>
        </authorList>
    </citation>
    <scope>NUCLEOTIDE SEQUENCE</scope>
</reference>